<dbReference type="InterPro" id="IPR053295">
    <property type="entry name" value="Innate_immunity_reg"/>
</dbReference>
<sequence length="119" mass="12802">MGCSTQFVTEMFSSPTTTYQKYTIMGTDAMGMKFQRTFFYTLPGKTDSAPQCVSGTRNQYGECGCDNKHTGDYCSDRVCLNGGTSSLGTCVCVNGFYGDFCENALSDATTSTTTTNPGQ</sequence>
<dbReference type="PANTHER" id="PTHR47324:SF4">
    <property type="entry name" value="EGF-LIKE DOMAIN-CONTAINING PROTEIN"/>
    <property type="match status" value="1"/>
</dbReference>
<proteinExistence type="predicted"/>
<dbReference type="OrthoDB" id="5851513at2759"/>
<evidence type="ECO:0000256" key="1">
    <source>
        <dbReference type="PROSITE-ProRule" id="PRU00076"/>
    </source>
</evidence>
<dbReference type="Gene3D" id="2.10.25.10">
    <property type="entry name" value="Laminin"/>
    <property type="match status" value="1"/>
</dbReference>
<protein>
    <recommendedName>
        <fullName evidence="2">EGF-like domain-containing protein</fullName>
    </recommendedName>
</protein>
<keyword evidence="4" id="KW-1185">Reference proteome</keyword>
<dbReference type="PROSITE" id="PS01186">
    <property type="entry name" value="EGF_2"/>
    <property type="match status" value="1"/>
</dbReference>
<accession>A0A0B1SMR2</accession>
<evidence type="ECO:0000313" key="4">
    <source>
        <dbReference type="Proteomes" id="UP000053660"/>
    </source>
</evidence>
<dbReference type="AlphaFoldDB" id="A0A0B1SMR2"/>
<feature type="domain" description="EGF-like" evidence="2">
    <location>
        <begin position="70"/>
        <end position="102"/>
    </location>
</feature>
<feature type="disulfide bond" evidence="1">
    <location>
        <begin position="92"/>
        <end position="101"/>
    </location>
</feature>
<dbReference type="EMBL" id="KN568168">
    <property type="protein sequence ID" value="KHJ84510.1"/>
    <property type="molecule type" value="Genomic_DNA"/>
</dbReference>
<gene>
    <name evidence="3" type="ORF">OESDEN_15774</name>
</gene>
<name>A0A0B1SMR2_OESDE</name>
<organism evidence="3 4">
    <name type="scientific">Oesophagostomum dentatum</name>
    <name type="common">Nodular worm</name>
    <dbReference type="NCBI Taxonomy" id="61180"/>
    <lineage>
        <taxon>Eukaryota</taxon>
        <taxon>Metazoa</taxon>
        <taxon>Ecdysozoa</taxon>
        <taxon>Nematoda</taxon>
        <taxon>Chromadorea</taxon>
        <taxon>Rhabditida</taxon>
        <taxon>Rhabditina</taxon>
        <taxon>Rhabditomorpha</taxon>
        <taxon>Strongyloidea</taxon>
        <taxon>Strongylidae</taxon>
        <taxon>Oesophagostomum</taxon>
    </lineage>
</organism>
<comment type="caution">
    <text evidence="1">Lacks conserved residue(s) required for the propagation of feature annotation.</text>
</comment>
<dbReference type="PANTHER" id="PTHR47324">
    <property type="entry name" value="PROTEIN IRG-7-RELATED"/>
    <property type="match status" value="1"/>
</dbReference>
<dbReference type="Proteomes" id="UP000053660">
    <property type="component" value="Unassembled WGS sequence"/>
</dbReference>
<keyword evidence="1" id="KW-0245">EGF-like domain</keyword>
<dbReference type="PROSITE" id="PS00022">
    <property type="entry name" value="EGF_1"/>
    <property type="match status" value="1"/>
</dbReference>
<dbReference type="SUPFAM" id="SSF57196">
    <property type="entry name" value="EGF/Laminin"/>
    <property type="match status" value="1"/>
</dbReference>
<dbReference type="InterPro" id="IPR000742">
    <property type="entry name" value="EGF"/>
</dbReference>
<reference evidence="3 4" key="1">
    <citation type="submission" date="2014-03" db="EMBL/GenBank/DDBJ databases">
        <title>Draft genome of the hookworm Oesophagostomum dentatum.</title>
        <authorList>
            <person name="Mitreva M."/>
        </authorList>
    </citation>
    <scope>NUCLEOTIDE SEQUENCE [LARGE SCALE GENOMIC DNA]</scope>
    <source>
        <strain evidence="3 4">OD-Hann</strain>
    </source>
</reference>
<keyword evidence="1" id="KW-1015">Disulfide bond</keyword>
<evidence type="ECO:0000259" key="2">
    <source>
        <dbReference type="PROSITE" id="PS50026"/>
    </source>
</evidence>
<evidence type="ECO:0000313" key="3">
    <source>
        <dbReference type="EMBL" id="KHJ84510.1"/>
    </source>
</evidence>
<dbReference type="PROSITE" id="PS50026">
    <property type="entry name" value="EGF_3"/>
    <property type="match status" value="1"/>
</dbReference>